<dbReference type="OrthoDB" id="428850at2759"/>
<dbReference type="GO" id="GO:0036064">
    <property type="term" value="C:ciliary basal body"/>
    <property type="evidence" value="ECO:0007669"/>
    <property type="project" value="EnsemblMetazoa"/>
</dbReference>
<feature type="domain" description="Rotatin N-terminal" evidence="1">
    <location>
        <begin position="25"/>
        <end position="125"/>
    </location>
</feature>
<dbReference type="InterPro" id="IPR029249">
    <property type="entry name" value="Rotatin_N"/>
</dbReference>
<evidence type="ECO:0000259" key="1">
    <source>
        <dbReference type="Pfam" id="PF14726"/>
    </source>
</evidence>
<dbReference type="FunCoup" id="B4NMI7">
    <property type="interactions" value="6"/>
</dbReference>
<dbReference type="InterPro" id="IPR030791">
    <property type="entry name" value="Rotatin"/>
</dbReference>
<dbReference type="GO" id="GO:0005813">
    <property type="term" value="C:centrosome"/>
    <property type="evidence" value="ECO:0007669"/>
    <property type="project" value="InterPro"/>
</dbReference>
<dbReference type="PANTHER" id="PTHR31691:SF1">
    <property type="entry name" value="ROTATIN"/>
    <property type="match status" value="1"/>
</dbReference>
<evidence type="ECO:0000313" key="2">
    <source>
        <dbReference type="EMBL" id="EDW85576.2"/>
    </source>
</evidence>
<reference evidence="2 3" key="1">
    <citation type="journal article" date="2007" name="Nature">
        <title>Evolution of genes and genomes on the Drosophila phylogeny.</title>
        <authorList>
            <consortium name="Drosophila 12 Genomes Consortium"/>
            <person name="Clark A.G."/>
            <person name="Eisen M.B."/>
            <person name="Smith D.R."/>
            <person name="Bergman C.M."/>
            <person name="Oliver B."/>
            <person name="Markow T.A."/>
            <person name="Kaufman T.C."/>
            <person name="Kellis M."/>
            <person name="Gelbart W."/>
            <person name="Iyer V.N."/>
            <person name="Pollard D.A."/>
            <person name="Sackton T.B."/>
            <person name="Larracuente A.M."/>
            <person name="Singh N.D."/>
            <person name="Abad J.P."/>
            <person name="Abt D.N."/>
            <person name="Adryan B."/>
            <person name="Aguade M."/>
            <person name="Akashi H."/>
            <person name="Anderson W.W."/>
            <person name="Aquadro C.F."/>
            <person name="Ardell D.H."/>
            <person name="Arguello R."/>
            <person name="Artieri C.G."/>
            <person name="Barbash D.A."/>
            <person name="Barker D."/>
            <person name="Barsanti P."/>
            <person name="Batterham P."/>
            <person name="Batzoglou S."/>
            <person name="Begun D."/>
            <person name="Bhutkar A."/>
            <person name="Blanco E."/>
            <person name="Bosak S.A."/>
            <person name="Bradley R.K."/>
            <person name="Brand A.D."/>
            <person name="Brent M.R."/>
            <person name="Brooks A.N."/>
            <person name="Brown R.H."/>
            <person name="Butlin R.K."/>
            <person name="Caggese C."/>
            <person name="Calvi B.R."/>
            <person name="Bernardo de Carvalho A."/>
            <person name="Caspi A."/>
            <person name="Castrezana S."/>
            <person name="Celniker S.E."/>
            <person name="Chang J.L."/>
            <person name="Chapple C."/>
            <person name="Chatterji S."/>
            <person name="Chinwalla A."/>
            <person name="Civetta A."/>
            <person name="Clifton S.W."/>
            <person name="Comeron J.M."/>
            <person name="Costello J.C."/>
            <person name="Coyne J.A."/>
            <person name="Daub J."/>
            <person name="David R.G."/>
            <person name="Delcher A.L."/>
            <person name="Delehaunty K."/>
            <person name="Do C.B."/>
            <person name="Ebling H."/>
            <person name="Edwards K."/>
            <person name="Eickbush T."/>
            <person name="Evans J.D."/>
            <person name="Filipski A."/>
            <person name="Findeiss S."/>
            <person name="Freyhult E."/>
            <person name="Fulton L."/>
            <person name="Fulton R."/>
            <person name="Garcia A.C."/>
            <person name="Gardiner A."/>
            <person name="Garfield D.A."/>
            <person name="Garvin B.E."/>
            <person name="Gibson G."/>
            <person name="Gilbert D."/>
            <person name="Gnerre S."/>
            <person name="Godfrey J."/>
            <person name="Good R."/>
            <person name="Gotea V."/>
            <person name="Gravely B."/>
            <person name="Greenberg A.J."/>
            <person name="Griffiths-Jones S."/>
            <person name="Gross S."/>
            <person name="Guigo R."/>
            <person name="Gustafson E.A."/>
            <person name="Haerty W."/>
            <person name="Hahn M.W."/>
            <person name="Halligan D.L."/>
            <person name="Halpern A.L."/>
            <person name="Halter G.M."/>
            <person name="Han M.V."/>
            <person name="Heger A."/>
            <person name="Hillier L."/>
            <person name="Hinrichs A.S."/>
            <person name="Holmes I."/>
            <person name="Hoskins R.A."/>
            <person name="Hubisz M.J."/>
            <person name="Hultmark D."/>
            <person name="Huntley M.A."/>
            <person name="Jaffe D.B."/>
            <person name="Jagadeeshan S."/>
            <person name="Jeck W.R."/>
            <person name="Johnson J."/>
            <person name="Jones C.D."/>
            <person name="Jordan W.C."/>
            <person name="Karpen G.H."/>
            <person name="Kataoka E."/>
            <person name="Keightley P.D."/>
            <person name="Kheradpour P."/>
            <person name="Kirkness E.F."/>
            <person name="Koerich L.B."/>
            <person name="Kristiansen K."/>
            <person name="Kudrna D."/>
            <person name="Kulathinal R.J."/>
            <person name="Kumar S."/>
            <person name="Kwok R."/>
            <person name="Lander E."/>
            <person name="Langley C.H."/>
            <person name="Lapoint R."/>
            <person name="Lazzaro B.P."/>
            <person name="Lee S.J."/>
            <person name="Levesque L."/>
            <person name="Li R."/>
            <person name="Lin C.F."/>
            <person name="Lin M.F."/>
            <person name="Lindblad-Toh K."/>
            <person name="Llopart A."/>
            <person name="Long M."/>
            <person name="Low L."/>
            <person name="Lozovsky E."/>
            <person name="Lu J."/>
            <person name="Luo M."/>
            <person name="Machado C.A."/>
            <person name="Makalowski W."/>
            <person name="Marzo M."/>
            <person name="Matsuda M."/>
            <person name="Matzkin L."/>
            <person name="McAllister B."/>
            <person name="McBride C.S."/>
            <person name="McKernan B."/>
            <person name="McKernan K."/>
            <person name="Mendez-Lago M."/>
            <person name="Minx P."/>
            <person name="Mollenhauer M.U."/>
            <person name="Montooth K."/>
            <person name="Mount S.M."/>
            <person name="Mu X."/>
            <person name="Myers E."/>
            <person name="Negre B."/>
            <person name="Newfeld S."/>
            <person name="Nielsen R."/>
            <person name="Noor M.A."/>
            <person name="O'Grady P."/>
            <person name="Pachter L."/>
            <person name="Papaceit M."/>
            <person name="Parisi M.J."/>
            <person name="Parisi M."/>
            <person name="Parts L."/>
            <person name="Pedersen J.S."/>
            <person name="Pesole G."/>
            <person name="Phillippy A.M."/>
            <person name="Ponting C.P."/>
            <person name="Pop M."/>
            <person name="Porcelli D."/>
            <person name="Powell J.R."/>
            <person name="Prohaska S."/>
            <person name="Pruitt K."/>
            <person name="Puig M."/>
            <person name="Quesneville H."/>
            <person name="Ram K.R."/>
            <person name="Rand D."/>
            <person name="Rasmussen M.D."/>
            <person name="Reed L.K."/>
            <person name="Reenan R."/>
            <person name="Reily A."/>
            <person name="Remington K.A."/>
            <person name="Rieger T.T."/>
            <person name="Ritchie M.G."/>
            <person name="Robin C."/>
            <person name="Rogers Y.H."/>
            <person name="Rohde C."/>
            <person name="Rozas J."/>
            <person name="Rubenfield M.J."/>
            <person name="Ruiz A."/>
            <person name="Russo S."/>
            <person name="Salzberg S.L."/>
            <person name="Sanchez-Gracia A."/>
            <person name="Saranga D.J."/>
            <person name="Sato H."/>
            <person name="Schaeffer S.W."/>
            <person name="Schatz M.C."/>
            <person name="Schlenke T."/>
            <person name="Schwartz R."/>
            <person name="Segarra C."/>
            <person name="Singh R.S."/>
            <person name="Sirot L."/>
            <person name="Sirota M."/>
            <person name="Sisneros N.B."/>
            <person name="Smith C.D."/>
            <person name="Smith T.F."/>
            <person name="Spieth J."/>
            <person name="Stage D.E."/>
            <person name="Stark A."/>
            <person name="Stephan W."/>
            <person name="Strausberg R.L."/>
            <person name="Strempel S."/>
            <person name="Sturgill D."/>
            <person name="Sutton G."/>
            <person name="Sutton G.G."/>
            <person name="Tao W."/>
            <person name="Teichmann S."/>
            <person name="Tobari Y.N."/>
            <person name="Tomimura Y."/>
            <person name="Tsolas J.M."/>
            <person name="Valente V.L."/>
            <person name="Venter E."/>
            <person name="Venter J.C."/>
            <person name="Vicario S."/>
            <person name="Vieira F.G."/>
            <person name="Vilella A.J."/>
            <person name="Villasante A."/>
            <person name="Walenz B."/>
            <person name="Wang J."/>
            <person name="Wasserman M."/>
            <person name="Watts T."/>
            <person name="Wilson D."/>
            <person name="Wilson R.K."/>
            <person name="Wing R.A."/>
            <person name="Wolfner M.F."/>
            <person name="Wong A."/>
            <person name="Wong G.K."/>
            <person name="Wu C.I."/>
            <person name="Wu G."/>
            <person name="Yamamoto D."/>
            <person name="Yang H.P."/>
            <person name="Yang S.P."/>
            <person name="Yorke J.A."/>
            <person name="Yoshida K."/>
            <person name="Zdobnov E."/>
            <person name="Zhang P."/>
            <person name="Zhang Y."/>
            <person name="Zimin A.V."/>
            <person name="Baldwin J."/>
            <person name="Abdouelleil A."/>
            <person name="Abdulkadir J."/>
            <person name="Abebe A."/>
            <person name="Abera B."/>
            <person name="Abreu J."/>
            <person name="Acer S.C."/>
            <person name="Aftuck L."/>
            <person name="Alexander A."/>
            <person name="An P."/>
            <person name="Anderson E."/>
            <person name="Anderson S."/>
            <person name="Arachi H."/>
            <person name="Azer M."/>
            <person name="Bachantsang P."/>
            <person name="Barry A."/>
            <person name="Bayul T."/>
            <person name="Berlin A."/>
            <person name="Bessette D."/>
            <person name="Bloom T."/>
            <person name="Blye J."/>
            <person name="Boguslavskiy L."/>
            <person name="Bonnet C."/>
            <person name="Boukhgalter B."/>
            <person name="Bourzgui I."/>
            <person name="Brown A."/>
            <person name="Cahill P."/>
            <person name="Channer S."/>
            <person name="Cheshatsang Y."/>
            <person name="Chuda L."/>
            <person name="Citroen M."/>
            <person name="Collymore A."/>
            <person name="Cooke P."/>
            <person name="Costello M."/>
            <person name="D'Aco K."/>
            <person name="Daza R."/>
            <person name="De Haan G."/>
            <person name="DeGray S."/>
            <person name="DeMaso C."/>
            <person name="Dhargay N."/>
            <person name="Dooley K."/>
            <person name="Dooley E."/>
            <person name="Doricent M."/>
            <person name="Dorje P."/>
            <person name="Dorjee K."/>
            <person name="Dupes A."/>
            <person name="Elong R."/>
            <person name="Falk J."/>
            <person name="Farina A."/>
            <person name="Faro S."/>
            <person name="Ferguson D."/>
            <person name="Fisher S."/>
            <person name="Foley C.D."/>
            <person name="Franke A."/>
            <person name="Friedrich D."/>
            <person name="Gadbois L."/>
            <person name="Gearin G."/>
            <person name="Gearin C.R."/>
            <person name="Giannoukos G."/>
            <person name="Goode T."/>
            <person name="Graham J."/>
            <person name="Grandbois E."/>
            <person name="Grewal S."/>
            <person name="Gyaltsen K."/>
            <person name="Hafez N."/>
            <person name="Hagos B."/>
            <person name="Hall J."/>
            <person name="Henson C."/>
            <person name="Hollinger A."/>
            <person name="Honan T."/>
            <person name="Huard M.D."/>
            <person name="Hughes L."/>
            <person name="Hurhula B."/>
            <person name="Husby M.E."/>
            <person name="Kamat A."/>
            <person name="Kanga B."/>
            <person name="Kashin S."/>
            <person name="Khazanovich D."/>
            <person name="Kisner P."/>
            <person name="Lance K."/>
            <person name="Lara M."/>
            <person name="Lee W."/>
            <person name="Lennon N."/>
            <person name="Letendre F."/>
            <person name="LeVine R."/>
            <person name="Lipovsky A."/>
            <person name="Liu X."/>
            <person name="Liu J."/>
            <person name="Liu S."/>
            <person name="Lokyitsang T."/>
            <person name="Lokyitsang Y."/>
            <person name="Lubonja R."/>
            <person name="Lui A."/>
            <person name="MacDonald P."/>
            <person name="Magnisalis V."/>
            <person name="Maru K."/>
            <person name="Matthews C."/>
            <person name="McCusker W."/>
            <person name="McDonough S."/>
            <person name="Mehta T."/>
            <person name="Meldrim J."/>
            <person name="Meneus L."/>
            <person name="Mihai O."/>
            <person name="Mihalev A."/>
            <person name="Mihova T."/>
            <person name="Mittelman R."/>
            <person name="Mlenga V."/>
            <person name="Montmayeur A."/>
            <person name="Mulrain L."/>
            <person name="Navidi A."/>
            <person name="Naylor J."/>
            <person name="Negash T."/>
            <person name="Nguyen T."/>
            <person name="Nguyen N."/>
            <person name="Nicol R."/>
            <person name="Norbu C."/>
            <person name="Norbu N."/>
            <person name="Novod N."/>
            <person name="O'Neill B."/>
            <person name="Osman S."/>
            <person name="Markiewicz E."/>
            <person name="Oyono O.L."/>
            <person name="Patti C."/>
            <person name="Phunkhang P."/>
            <person name="Pierre F."/>
            <person name="Priest M."/>
            <person name="Raghuraman S."/>
            <person name="Rege F."/>
            <person name="Reyes R."/>
            <person name="Rise C."/>
            <person name="Rogov P."/>
            <person name="Ross K."/>
            <person name="Ryan E."/>
            <person name="Settipalli S."/>
            <person name="Shea T."/>
            <person name="Sherpa N."/>
            <person name="Shi L."/>
            <person name="Shih D."/>
            <person name="Sparrow T."/>
            <person name="Spaulding J."/>
            <person name="Stalker J."/>
            <person name="Stange-Thomann N."/>
            <person name="Stavropoulos S."/>
            <person name="Stone C."/>
            <person name="Strader C."/>
            <person name="Tesfaye S."/>
            <person name="Thomson T."/>
            <person name="Thoulutsang Y."/>
            <person name="Thoulutsang D."/>
            <person name="Topham K."/>
            <person name="Topping I."/>
            <person name="Tsamla T."/>
            <person name="Vassiliev H."/>
            <person name="Vo A."/>
            <person name="Wangchuk T."/>
            <person name="Wangdi T."/>
            <person name="Weiand M."/>
            <person name="Wilkinson J."/>
            <person name="Wilson A."/>
            <person name="Yadav S."/>
            <person name="Young G."/>
            <person name="Yu Q."/>
            <person name="Zembek L."/>
            <person name="Zhong D."/>
            <person name="Zimmer A."/>
            <person name="Zwirko Z."/>
            <person name="Jaffe D.B."/>
            <person name="Alvarez P."/>
            <person name="Brockman W."/>
            <person name="Butler J."/>
            <person name="Chin C."/>
            <person name="Gnerre S."/>
            <person name="Grabherr M."/>
            <person name="Kleber M."/>
            <person name="Mauceli E."/>
            <person name="MacCallum I."/>
        </authorList>
    </citation>
    <scope>NUCLEOTIDE SEQUENCE [LARGE SCALE GENOMIC DNA]</scope>
    <source>
        <strain evidence="3">Tucson 14030-0811.24</strain>
    </source>
</reference>
<accession>B4NMI7</accession>
<dbReference type="GO" id="GO:0032053">
    <property type="term" value="P:ciliary basal body organization"/>
    <property type="evidence" value="ECO:0007669"/>
    <property type="project" value="EnsemblMetazoa"/>
</dbReference>
<dbReference type="Pfam" id="PF14726">
    <property type="entry name" value="RTTN_N"/>
    <property type="match status" value="1"/>
</dbReference>
<dbReference type="STRING" id="7260.B4NMI7"/>
<keyword evidence="3" id="KW-1185">Reference proteome</keyword>
<dbReference type="InParanoid" id="B4NMI7"/>
<protein>
    <recommendedName>
        <fullName evidence="1">Rotatin N-terminal domain-containing protein</fullName>
    </recommendedName>
</protein>
<proteinExistence type="predicted"/>
<evidence type="ECO:0000313" key="3">
    <source>
        <dbReference type="Proteomes" id="UP000007798"/>
    </source>
</evidence>
<dbReference type="Proteomes" id="UP000007798">
    <property type="component" value="Unassembled WGS sequence"/>
</dbReference>
<gene>
    <name evidence="2" type="primary">Dwil\GK23155</name>
    <name evidence="2" type="ORF">Dwil_GK23155</name>
</gene>
<dbReference type="PANTHER" id="PTHR31691">
    <property type="entry name" value="ROTATIN"/>
    <property type="match status" value="1"/>
</dbReference>
<dbReference type="eggNOG" id="ENOG502QPM7">
    <property type="taxonomic scope" value="Eukaryota"/>
</dbReference>
<dbReference type="HOGENOM" id="CLU_267291_0_0_1"/>
<sequence length="1991" mass="228241">MLFNDNSGFKLGEELLFKLTSESPEIRMRTLEQVERGFIRCIRLKETLNFKPQLLFKQLIRWFGYTPLIAVDRVLTLLLELLRSEYGNVVVKKITYERLCIELEKVMKILYSIGAKQGIDLMKELQNLVIKIYNSQLCFTDTETTESTKTMSNSDSVNDANLEFDFYDQISDVDYECAWTRASLDDLATMKILLESLKIENITETELELHLIQVQVKIQDYPAEFFLQSPQLFLELLQVQKKAWKNNTSLLQANRALLAFVKQLRNRILIRQNILCYVPILDSPNTKPRQLRVPIALGLLLNSCLEILSSMLFTPSNHNWLLLELLLEVIQIFNILNTPVALACTEILSLMAKRLIAYCHGLENSDMSQLVDNLTMPRLQSLILNGLLQDAVALNITHGNGIDRTNARYLIQPILMDSSYLSCVPNRRKTLSNLISALGSEFNLEQEQLLQLKQAYSLALSQLQDQPKLTGSQLLQVQSQLCLVITQMGSEALVKQLFQSIIDSTPLFESNKLLRKEAESLLSTLLDLHDDHLKSTVFSLVAHSAVQHFHAIVNKSKYLPGCNNLDLIRQHILGLPLNSVLLRKLLFYSWTPTSSDKIKQWCTDYLTMLLKLCNVINKQDFEIVCHLTTPELPLMVCRSTNQTQLHNVLWHIFEPDSTYLEPLQMLRGNLCYMFNPNLQLRKEATIRIMYTLRCQDYVHDALFINNLSPDFFGPDLCVVQQPMAYDNIFTESLADPLQGKCSVKALVRLLQTADLRASIRRSTFVQLNVLLQNWEAVDEFVNHDESYRPVLDALRSPLKRDNHNNCLEIVLPAVSIFMKLLCHSADFRSEMSKICEVYVCLLRVLLLSHSSGSELPREVSACLFLLLFHVHITTNRSTMVLNADLGDMLIPIMCELNAAMPLSTADEGLCLEKKLIDRRFAGNADLAAQHWRLHIAHNVCQTPANITLTLVENLNIRDTLKLKMEDLALVQATQTDVQLQRQLLKASNCSDGHSLEQIVDNLQTMLVLLRTSTFNDKTKNFWVLIHKYIGLVPGTSVDRRLYISFLQLCLSCLDQRNKEVLNGITEAICNNPHHTLTMLLQDRGVGLDMMYLICQCLVNVIEAKCIIDNSKTVSNHNAQQLYCQYFRQLSALARQHFELRQLEHVRCLLGVLRTLSDNTLSLSVTEVKSYAQHFIQLSSDLRTSTQTGSQWQRDCLYILAKIQTRDLPLEKVLRYLLSLCGHSDGEVRALAWVSLANCLSNVSNQEIADILNRLDFLPGGLPACCLTTLLDVHELMLVRALAGRVFIELIPLNGPDATIELMHRHDFISDTLSALKNMYINSTVTVNDNLVGQQNSCEVISCYIDICLRLVKLLPFWAANLCKHGFVNALSEVLKMQNSTKTLSKAYIELCSVQICEFYALMYVDNFRHLQKTVCQDPVFMEFYIRLYNKVLNLECPDRMLVHLMKLFLVMCKDDNAYLFLFEQLKKQQQLRLDIFLYGLHLSYCTHPVQRYTLTVISMVFSKVQSGSQQINFVTELENYVLPLTELLPSDDQKIELEFVRVENTQNSVHSLNRQQQQKQPEPEQETHISGVNCTNGAVLLYYRLDRLFEHFFPVKTYNFLHPPSMGHVQVCDAIGGLLKLSPWAVRAAKQLKLLDRVFQLFESFLNDSNIGNASIYVRRVGAHKCRDILSNLLVVLNMMAKWHSSLYAVITEPTVANNAVRLLIRIWPWLSHSALLKQMTVQLAMFFTEHSLEMCKQTSLVLPGQSHSLLQLIVRVAHYETTRNNAPEKEDNTTPNPNLLQPLRVMMNCCSCTEGRLALSKMHVLDMFDTILPATYTPNLRKIRPHVVTSWLDFWECYSRYEIGAKPCHLHGLLNTVRHLPPMHPQRLLCLRIFRNMCFLSGNQAHFVNFAEFLNLLRDIIAQCAEINVVVDANTYGSFEEERLVVLMLWKLFCFGAKYKAMLRGTKLLKQLIHLRNHLDKTRIDFPDKVQNIPYAESLRYLLENLFESL</sequence>
<dbReference type="GO" id="GO:0061823">
    <property type="term" value="C:ring centriole"/>
    <property type="evidence" value="ECO:0007669"/>
    <property type="project" value="EnsemblMetazoa"/>
</dbReference>
<name>B4NMI7_DROWI</name>
<dbReference type="GO" id="GO:0005814">
    <property type="term" value="C:centriole"/>
    <property type="evidence" value="ECO:0007669"/>
    <property type="project" value="EnsemblMetazoa"/>
</dbReference>
<organism evidence="2 3">
    <name type="scientific">Drosophila willistoni</name>
    <name type="common">Fruit fly</name>
    <dbReference type="NCBI Taxonomy" id="7260"/>
    <lineage>
        <taxon>Eukaryota</taxon>
        <taxon>Metazoa</taxon>
        <taxon>Ecdysozoa</taxon>
        <taxon>Arthropoda</taxon>
        <taxon>Hexapoda</taxon>
        <taxon>Insecta</taxon>
        <taxon>Pterygota</taxon>
        <taxon>Neoptera</taxon>
        <taxon>Endopterygota</taxon>
        <taxon>Diptera</taxon>
        <taxon>Brachycera</taxon>
        <taxon>Muscomorpha</taxon>
        <taxon>Ephydroidea</taxon>
        <taxon>Drosophilidae</taxon>
        <taxon>Drosophila</taxon>
        <taxon>Sophophora</taxon>
    </lineage>
</organism>
<dbReference type="GO" id="GO:0010457">
    <property type="term" value="P:centriole-centriole cohesion"/>
    <property type="evidence" value="ECO:0007669"/>
    <property type="project" value="EnsemblMetazoa"/>
</dbReference>
<dbReference type="GO" id="GO:0007099">
    <property type="term" value="P:centriole replication"/>
    <property type="evidence" value="ECO:0007669"/>
    <property type="project" value="EnsemblMetazoa"/>
</dbReference>
<dbReference type="EMBL" id="CH964282">
    <property type="protein sequence ID" value="EDW85576.2"/>
    <property type="molecule type" value="Genomic_DNA"/>
</dbReference>